<comment type="caution">
    <text evidence="1">The sequence shown here is derived from an EMBL/GenBank/DDBJ whole genome shotgun (WGS) entry which is preliminary data.</text>
</comment>
<dbReference type="Proteomes" id="UP000265520">
    <property type="component" value="Unassembled WGS sequence"/>
</dbReference>
<reference evidence="1 2" key="1">
    <citation type="journal article" date="2018" name="Front. Plant Sci.">
        <title>Red Clover (Trifolium pratense) and Zigzag Clover (T. medium) - A Picture of Genomic Similarities and Differences.</title>
        <authorList>
            <person name="Dluhosova J."/>
            <person name="Istvanek J."/>
            <person name="Nedelnik J."/>
            <person name="Repkova J."/>
        </authorList>
    </citation>
    <scope>NUCLEOTIDE SEQUENCE [LARGE SCALE GENOMIC DNA]</scope>
    <source>
        <strain evidence="2">cv. 10/8</strain>
        <tissue evidence="1">Leaf</tissue>
    </source>
</reference>
<dbReference type="EMBL" id="LXQA010097739">
    <property type="protein sequence ID" value="MCI15734.1"/>
    <property type="molecule type" value="Genomic_DNA"/>
</dbReference>
<keyword evidence="2" id="KW-1185">Reference proteome</keyword>
<sequence length="83" mass="9395">DEQPPRPPMLEVLIAEQEAKNVPDTLEICRNVRTEIQRSLEAGKALLGTPIYDTMNQLMGFVELALTYQVRRRAPGRCRFAPA</sequence>
<accession>A0A392PV81</accession>
<name>A0A392PV81_9FABA</name>
<proteinExistence type="predicted"/>
<organism evidence="1 2">
    <name type="scientific">Trifolium medium</name>
    <dbReference type="NCBI Taxonomy" id="97028"/>
    <lineage>
        <taxon>Eukaryota</taxon>
        <taxon>Viridiplantae</taxon>
        <taxon>Streptophyta</taxon>
        <taxon>Embryophyta</taxon>
        <taxon>Tracheophyta</taxon>
        <taxon>Spermatophyta</taxon>
        <taxon>Magnoliopsida</taxon>
        <taxon>eudicotyledons</taxon>
        <taxon>Gunneridae</taxon>
        <taxon>Pentapetalae</taxon>
        <taxon>rosids</taxon>
        <taxon>fabids</taxon>
        <taxon>Fabales</taxon>
        <taxon>Fabaceae</taxon>
        <taxon>Papilionoideae</taxon>
        <taxon>50 kb inversion clade</taxon>
        <taxon>NPAAA clade</taxon>
        <taxon>Hologalegina</taxon>
        <taxon>IRL clade</taxon>
        <taxon>Trifolieae</taxon>
        <taxon>Trifolium</taxon>
    </lineage>
</organism>
<feature type="non-terminal residue" evidence="1">
    <location>
        <position position="1"/>
    </location>
</feature>
<evidence type="ECO:0000313" key="2">
    <source>
        <dbReference type="Proteomes" id="UP000265520"/>
    </source>
</evidence>
<evidence type="ECO:0000313" key="1">
    <source>
        <dbReference type="EMBL" id="MCI15734.1"/>
    </source>
</evidence>
<dbReference type="AlphaFoldDB" id="A0A392PV81"/>
<protein>
    <submittedName>
        <fullName evidence="1">Uncharacterized protein</fullName>
    </submittedName>
</protein>